<protein>
    <submittedName>
        <fullName evidence="1">Uncharacterized protein</fullName>
    </submittedName>
</protein>
<organism evidence="1 2">
    <name type="scientific">Bacillus paralicheniformis</name>
    <dbReference type="NCBI Taxonomy" id="1648923"/>
    <lineage>
        <taxon>Bacteria</taxon>
        <taxon>Bacillati</taxon>
        <taxon>Bacillota</taxon>
        <taxon>Bacilli</taxon>
        <taxon>Bacillales</taxon>
        <taxon>Bacillaceae</taxon>
        <taxon>Bacillus</taxon>
    </lineage>
</organism>
<gene>
    <name evidence="1" type="ORF">PVN32_15315</name>
</gene>
<accession>A0AAW6KJ67</accession>
<sequence length="112" mass="12470">MAIVPMRQTITVERDSSGEFDSWGNPIKIEPFAVKCRVDEGSRISLSRSSGVIKSEESVATARILVDKLADIRYSDTILFTNELGETIARKPKEINVRRHVSGKPILTEVIV</sequence>
<name>A0AAW6KJ67_9BACI</name>
<evidence type="ECO:0000313" key="1">
    <source>
        <dbReference type="EMBL" id="MDE1453541.1"/>
    </source>
</evidence>
<evidence type="ECO:0000313" key="2">
    <source>
        <dbReference type="Proteomes" id="UP001216709"/>
    </source>
</evidence>
<dbReference type="EMBL" id="JARAFO010000053">
    <property type="protein sequence ID" value="MDE1453541.1"/>
    <property type="molecule type" value="Genomic_DNA"/>
</dbReference>
<dbReference type="RefSeq" id="WP_048350738.1">
    <property type="nucleotide sequence ID" value="NZ_CP116232.1"/>
</dbReference>
<dbReference type="AlphaFoldDB" id="A0AAW6KJ67"/>
<dbReference type="Proteomes" id="UP001216709">
    <property type="component" value="Unassembled WGS sequence"/>
</dbReference>
<reference evidence="1" key="1">
    <citation type="submission" date="2022-12" db="EMBL/GenBank/DDBJ databases">
        <title>Draft Genome Sequences of Bacillus licheniformis and Bacillus paralicheniformis strains isolated from Irish skim milk powders.</title>
        <authorList>
            <person name="Lourenco A."/>
            <person name="Li F."/>
            <person name="Geraldine D."/>
            <person name="Tobin J.T."/>
            <person name="Butler F."/>
            <person name="Jordan K."/>
            <person name="Obrien T."/>
        </authorList>
    </citation>
    <scope>NUCLEOTIDE SEQUENCE</scope>
    <source>
        <strain evidence="1">3370</strain>
    </source>
</reference>
<comment type="caution">
    <text evidence="1">The sequence shown here is derived from an EMBL/GenBank/DDBJ whole genome shotgun (WGS) entry which is preliminary data.</text>
</comment>
<proteinExistence type="predicted"/>